<evidence type="ECO:0000313" key="11">
    <source>
        <dbReference type="EMBL" id="ODV90516.1"/>
    </source>
</evidence>
<accession>A0A1E4TFJ0</accession>
<keyword evidence="2" id="KW-0723">Serine/threonine-protein kinase</keyword>
<dbReference type="Gene3D" id="1.10.510.10">
    <property type="entry name" value="Transferase(Phosphotransferase) domain 1"/>
    <property type="match status" value="1"/>
</dbReference>
<evidence type="ECO:0000313" key="12">
    <source>
        <dbReference type="Proteomes" id="UP000095023"/>
    </source>
</evidence>
<dbReference type="GO" id="GO:0000278">
    <property type="term" value="P:mitotic cell cycle"/>
    <property type="evidence" value="ECO:0007669"/>
    <property type="project" value="TreeGrafter"/>
</dbReference>
<feature type="region of interest" description="Disordered" evidence="9">
    <location>
        <begin position="103"/>
        <end position="129"/>
    </location>
</feature>
<dbReference type="GO" id="GO:0005737">
    <property type="term" value="C:cytoplasm"/>
    <property type="evidence" value="ECO:0007669"/>
    <property type="project" value="TreeGrafter"/>
</dbReference>
<evidence type="ECO:0000256" key="6">
    <source>
        <dbReference type="ARBA" id="ARBA00022840"/>
    </source>
</evidence>
<dbReference type="AlphaFoldDB" id="A0A1E4TFJ0"/>
<keyword evidence="5" id="KW-0418">Kinase</keyword>
<dbReference type="PANTHER" id="PTHR24419">
    <property type="entry name" value="INTERLEUKIN-1 RECEPTOR-ASSOCIATED KINASE"/>
    <property type="match status" value="1"/>
</dbReference>
<organism evidence="11 12">
    <name type="scientific">Tortispora caseinolytica NRRL Y-17796</name>
    <dbReference type="NCBI Taxonomy" id="767744"/>
    <lineage>
        <taxon>Eukaryota</taxon>
        <taxon>Fungi</taxon>
        <taxon>Dikarya</taxon>
        <taxon>Ascomycota</taxon>
        <taxon>Saccharomycotina</taxon>
        <taxon>Trigonopsidomycetes</taxon>
        <taxon>Trigonopsidales</taxon>
        <taxon>Trigonopsidaceae</taxon>
        <taxon>Tortispora</taxon>
    </lineage>
</organism>
<keyword evidence="12" id="KW-1185">Reference proteome</keyword>
<evidence type="ECO:0000256" key="2">
    <source>
        <dbReference type="ARBA" id="ARBA00022527"/>
    </source>
</evidence>
<comment type="catalytic activity">
    <reaction evidence="8">
        <text>L-seryl-[protein] + ATP = O-phospho-L-seryl-[protein] + ADP + H(+)</text>
        <dbReference type="Rhea" id="RHEA:17989"/>
        <dbReference type="Rhea" id="RHEA-COMP:9863"/>
        <dbReference type="Rhea" id="RHEA-COMP:11604"/>
        <dbReference type="ChEBI" id="CHEBI:15378"/>
        <dbReference type="ChEBI" id="CHEBI:29999"/>
        <dbReference type="ChEBI" id="CHEBI:30616"/>
        <dbReference type="ChEBI" id="CHEBI:83421"/>
        <dbReference type="ChEBI" id="CHEBI:456216"/>
        <dbReference type="EC" id="2.7.11.1"/>
    </reaction>
</comment>
<dbReference type="Pfam" id="PF12330">
    <property type="entry name" value="Haspin_kinase"/>
    <property type="match status" value="1"/>
</dbReference>
<evidence type="ECO:0000259" key="10">
    <source>
        <dbReference type="SMART" id="SM01331"/>
    </source>
</evidence>
<evidence type="ECO:0000256" key="5">
    <source>
        <dbReference type="ARBA" id="ARBA00022777"/>
    </source>
</evidence>
<evidence type="ECO:0000256" key="3">
    <source>
        <dbReference type="ARBA" id="ARBA00022679"/>
    </source>
</evidence>
<dbReference type="Proteomes" id="UP000095023">
    <property type="component" value="Unassembled WGS sequence"/>
</dbReference>
<feature type="region of interest" description="Disordered" evidence="9">
    <location>
        <begin position="39"/>
        <end position="83"/>
    </location>
</feature>
<comment type="catalytic activity">
    <reaction evidence="7">
        <text>L-threonyl-[protein] + ATP = O-phospho-L-threonyl-[protein] + ADP + H(+)</text>
        <dbReference type="Rhea" id="RHEA:46608"/>
        <dbReference type="Rhea" id="RHEA-COMP:11060"/>
        <dbReference type="Rhea" id="RHEA-COMP:11605"/>
        <dbReference type="ChEBI" id="CHEBI:15378"/>
        <dbReference type="ChEBI" id="CHEBI:30013"/>
        <dbReference type="ChEBI" id="CHEBI:30616"/>
        <dbReference type="ChEBI" id="CHEBI:61977"/>
        <dbReference type="ChEBI" id="CHEBI:456216"/>
        <dbReference type="EC" id="2.7.11.1"/>
    </reaction>
</comment>
<evidence type="ECO:0000256" key="7">
    <source>
        <dbReference type="ARBA" id="ARBA00047899"/>
    </source>
</evidence>
<evidence type="ECO:0000256" key="9">
    <source>
        <dbReference type="SAM" id="MobiDB-lite"/>
    </source>
</evidence>
<evidence type="ECO:0000256" key="4">
    <source>
        <dbReference type="ARBA" id="ARBA00022741"/>
    </source>
</evidence>
<gene>
    <name evidence="11" type="ORF">CANCADRAFT_57015</name>
</gene>
<keyword evidence="3" id="KW-0808">Transferase</keyword>
<feature type="compositionally biased region" description="Low complexity" evidence="9">
    <location>
        <begin position="141"/>
        <end position="180"/>
    </location>
</feature>
<dbReference type="GO" id="GO:0035556">
    <property type="term" value="P:intracellular signal transduction"/>
    <property type="evidence" value="ECO:0007669"/>
    <property type="project" value="TreeGrafter"/>
</dbReference>
<evidence type="ECO:0000256" key="1">
    <source>
        <dbReference type="ARBA" id="ARBA00012513"/>
    </source>
</evidence>
<feature type="domain" description="Serine/threonine-protein kinase haspin C-terminal" evidence="10">
    <location>
        <begin position="659"/>
        <end position="742"/>
    </location>
</feature>
<dbReference type="GO" id="GO:0005524">
    <property type="term" value="F:ATP binding"/>
    <property type="evidence" value="ECO:0007669"/>
    <property type="project" value="UniProtKB-KW"/>
</dbReference>
<keyword evidence="6" id="KW-0067">ATP-binding</keyword>
<dbReference type="PANTHER" id="PTHR24419:SF18">
    <property type="entry name" value="SERINE_THREONINE-PROTEIN KINASE HASPIN"/>
    <property type="match status" value="1"/>
</dbReference>
<feature type="compositionally biased region" description="Polar residues" evidence="9">
    <location>
        <begin position="219"/>
        <end position="262"/>
    </location>
</feature>
<dbReference type="EC" id="2.7.11.1" evidence="1"/>
<keyword evidence="4" id="KW-0547">Nucleotide-binding</keyword>
<dbReference type="OrthoDB" id="5327538at2759"/>
<dbReference type="EMBL" id="KV453842">
    <property type="protein sequence ID" value="ODV90516.1"/>
    <property type="molecule type" value="Genomic_DNA"/>
</dbReference>
<dbReference type="Gene3D" id="3.30.200.20">
    <property type="entry name" value="Phosphorylase Kinase, domain 1"/>
    <property type="match status" value="1"/>
</dbReference>
<dbReference type="SMART" id="SM01331">
    <property type="entry name" value="DUF3635"/>
    <property type="match status" value="1"/>
</dbReference>
<feature type="region of interest" description="Disordered" evidence="9">
    <location>
        <begin position="141"/>
        <end position="296"/>
    </location>
</feature>
<dbReference type="InterPro" id="IPR024604">
    <property type="entry name" value="GSG2_C"/>
</dbReference>
<feature type="compositionally biased region" description="Low complexity" evidence="9">
    <location>
        <begin position="284"/>
        <end position="296"/>
    </location>
</feature>
<dbReference type="GO" id="GO:0005634">
    <property type="term" value="C:nucleus"/>
    <property type="evidence" value="ECO:0007669"/>
    <property type="project" value="TreeGrafter"/>
</dbReference>
<feature type="compositionally biased region" description="Polar residues" evidence="9">
    <location>
        <begin position="39"/>
        <end position="60"/>
    </location>
</feature>
<evidence type="ECO:0000256" key="8">
    <source>
        <dbReference type="ARBA" id="ARBA00048679"/>
    </source>
</evidence>
<sequence>MLMQGKQERAYGRINYNYIRNEYLQDAFLELKNQDLQQEDTSISRSSEQDVSFEDSSSVHTAHAVPLHQYRVDPRSSENAGVSSYNPRLSIISLSESAKGHTYRTSANASAQGSPRNSASTRSSIPRSTAVSMNLTDLLSSDSETSSIHSSKSSNSNRRSIVSPVRASSSSVRTSIASSSFKPPISPDVNKPLPTRPQTSSPTHVASPIASLRRPPLSQIPQNRQVFNLRNQSSTYSLKDRFNSSGNNAYNLPKSSTRSSIAQPHHQYHHPTDLKSPPSHSDIRSLTSSSSRSSISSVLRPIMSKMPSKSNLSKIAGHFSRKSKNVHSIDKSLISEPQSVVTSASMSGLHDLKSQPSCDTLRRYAAVPSNTEEKALNHSAAPTTQSYTKTRRRLSALTSSTISQPTYSSGMQTLLSLCEQQDVIKFTRFVTDLRSNGTLVKYAEASYSEVFLYEKWDMSKSILKVIPFGALDKQPSLSGIVHEVRIAQTLSSLKGFAGIKHTHIVIGRYPSHLLYLWDCYDRDNNSENDRPDAYESEQLYCVIEMGFGGVDLEHYVLRSWKDASIIFWTLVKHLAAAEIVNEFEHRDLHWGNVLIEDDESLDLMEEFDKLMLEDGTLKKPNEVRNIGVHVVDYTLSRAQCKPVSSGGRAIIEYEVLDDSSLFNGHGDPQFEVYRQMRRYIKKQQGDATDYDIDWSMYCPVTNVLWLHYLLGKLINDKGLGKPRGYRKDASVSINTERGAYISLSLAYESTIYKKVMNGTSPQSSEQLLKWAKDQGLVPEI</sequence>
<dbReference type="GO" id="GO:0072354">
    <property type="term" value="F:histone H3T3 kinase activity"/>
    <property type="evidence" value="ECO:0007669"/>
    <property type="project" value="TreeGrafter"/>
</dbReference>
<protein>
    <recommendedName>
        <fullName evidence="1">non-specific serine/threonine protein kinase</fullName>
        <ecNumber evidence="1">2.7.11.1</ecNumber>
    </recommendedName>
</protein>
<proteinExistence type="predicted"/>
<dbReference type="SUPFAM" id="SSF56112">
    <property type="entry name" value="Protein kinase-like (PK-like)"/>
    <property type="match status" value="1"/>
</dbReference>
<reference evidence="12" key="1">
    <citation type="submission" date="2016-02" db="EMBL/GenBank/DDBJ databases">
        <title>Comparative genomics of biotechnologically important yeasts.</title>
        <authorList>
            <consortium name="DOE Joint Genome Institute"/>
            <person name="Riley R."/>
            <person name="Haridas S."/>
            <person name="Wolfe K.H."/>
            <person name="Lopes M.R."/>
            <person name="Hittinger C.T."/>
            <person name="Goker M."/>
            <person name="Salamov A."/>
            <person name="Wisecaver J."/>
            <person name="Long T.M."/>
            <person name="Aerts A.L."/>
            <person name="Barry K."/>
            <person name="Choi C."/>
            <person name="Clum A."/>
            <person name="Coughlan A.Y."/>
            <person name="Deshpande S."/>
            <person name="Douglass A.P."/>
            <person name="Hanson S.J."/>
            <person name="Klenk H.-P."/>
            <person name="Labutti K."/>
            <person name="Lapidus A."/>
            <person name="Lindquist E."/>
            <person name="Lipzen A."/>
            <person name="Meier-Kolthoff J.P."/>
            <person name="Ohm R.A."/>
            <person name="Otillar R.P."/>
            <person name="Pangilinan J."/>
            <person name="Peng Y."/>
            <person name="Rokas A."/>
            <person name="Rosa C.A."/>
            <person name="Scheuner C."/>
            <person name="Sibirny A.A."/>
            <person name="Slot J.C."/>
            <person name="Stielow J.B."/>
            <person name="Sun H."/>
            <person name="Kurtzman C.P."/>
            <person name="Blackwell M."/>
            <person name="Jeffries T.W."/>
            <person name="Grigoriev I.V."/>
        </authorList>
    </citation>
    <scope>NUCLEOTIDE SEQUENCE [LARGE SCALE GENOMIC DNA]</scope>
    <source>
        <strain evidence="12">NRRL Y-17796</strain>
    </source>
</reference>
<dbReference type="InterPro" id="IPR011009">
    <property type="entry name" value="Kinase-like_dom_sf"/>
</dbReference>
<name>A0A1E4TFJ0_9ASCO</name>